<dbReference type="OrthoDB" id="3247418at2759"/>
<accession>A0A0D0CAH0</accession>
<dbReference type="HOGENOM" id="CLU_067870_0_0_1"/>
<evidence type="ECO:0000313" key="1">
    <source>
        <dbReference type="EMBL" id="KIK51853.1"/>
    </source>
</evidence>
<evidence type="ECO:0000313" key="2">
    <source>
        <dbReference type="Proteomes" id="UP000053593"/>
    </source>
</evidence>
<protein>
    <submittedName>
        <fullName evidence="1">Uncharacterized protein</fullName>
    </submittedName>
</protein>
<gene>
    <name evidence="1" type="ORF">GYMLUDRAFT_102661</name>
</gene>
<feature type="non-terminal residue" evidence="1">
    <location>
        <position position="1"/>
    </location>
</feature>
<name>A0A0D0CAH0_9AGAR</name>
<proteinExistence type="predicted"/>
<reference evidence="1 2" key="1">
    <citation type="submission" date="2014-04" db="EMBL/GenBank/DDBJ databases">
        <title>Evolutionary Origins and Diversification of the Mycorrhizal Mutualists.</title>
        <authorList>
            <consortium name="DOE Joint Genome Institute"/>
            <consortium name="Mycorrhizal Genomics Consortium"/>
            <person name="Kohler A."/>
            <person name="Kuo A."/>
            <person name="Nagy L.G."/>
            <person name="Floudas D."/>
            <person name="Copeland A."/>
            <person name="Barry K.W."/>
            <person name="Cichocki N."/>
            <person name="Veneault-Fourrey C."/>
            <person name="LaButti K."/>
            <person name="Lindquist E.A."/>
            <person name="Lipzen A."/>
            <person name="Lundell T."/>
            <person name="Morin E."/>
            <person name="Murat C."/>
            <person name="Riley R."/>
            <person name="Ohm R."/>
            <person name="Sun H."/>
            <person name="Tunlid A."/>
            <person name="Henrissat B."/>
            <person name="Grigoriev I.V."/>
            <person name="Hibbett D.S."/>
            <person name="Martin F."/>
        </authorList>
    </citation>
    <scope>NUCLEOTIDE SEQUENCE [LARGE SCALE GENOMIC DNA]</scope>
    <source>
        <strain evidence="1 2">FD-317 M1</strain>
    </source>
</reference>
<dbReference type="Proteomes" id="UP000053593">
    <property type="component" value="Unassembled WGS sequence"/>
</dbReference>
<keyword evidence="2" id="KW-1185">Reference proteome</keyword>
<organism evidence="1 2">
    <name type="scientific">Collybiopsis luxurians FD-317 M1</name>
    <dbReference type="NCBI Taxonomy" id="944289"/>
    <lineage>
        <taxon>Eukaryota</taxon>
        <taxon>Fungi</taxon>
        <taxon>Dikarya</taxon>
        <taxon>Basidiomycota</taxon>
        <taxon>Agaricomycotina</taxon>
        <taxon>Agaricomycetes</taxon>
        <taxon>Agaricomycetidae</taxon>
        <taxon>Agaricales</taxon>
        <taxon>Marasmiineae</taxon>
        <taxon>Omphalotaceae</taxon>
        <taxon>Collybiopsis</taxon>
        <taxon>Collybiopsis luxurians</taxon>
    </lineage>
</organism>
<sequence length="194" mass="22396">LIGTLQKVNTGNHIGGEMESTIVRAHVRSTNLRRYLNRQDSPPLIQTLKKLFNKSFSSTSKQLAVDHHVQTPSIESYECAHYTYNNVNYSRSQTHLGNSLVLFYSSVIESKAVAGSIEKIEIYRGQPFFHIRRQEPLPPSRYDPFRRYPWFFAEAYSSKMSNSPLERIPAFWIVSHAARFNFSNERAVIVNLSR</sequence>
<feature type="non-terminal residue" evidence="1">
    <location>
        <position position="194"/>
    </location>
</feature>
<dbReference type="EMBL" id="KN834853">
    <property type="protein sequence ID" value="KIK51853.1"/>
    <property type="molecule type" value="Genomic_DNA"/>
</dbReference>
<dbReference type="AlphaFoldDB" id="A0A0D0CAH0"/>